<feature type="signal peptide" evidence="1">
    <location>
        <begin position="1"/>
        <end position="23"/>
    </location>
</feature>
<evidence type="ECO:0000313" key="3">
    <source>
        <dbReference type="Proteomes" id="UP000184418"/>
    </source>
</evidence>
<protein>
    <recommendedName>
        <fullName evidence="4">Right handed beta helix region</fullName>
    </recommendedName>
</protein>
<reference evidence="2 3" key="1">
    <citation type="submission" date="2016-11" db="EMBL/GenBank/DDBJ databases">
        <authorList>
            <person name="Jaros S."/>
            <person name="Januszkiewicz K."/>
            <person name="Wedrychowicz H."/>
        </authorList>
    </citation>
    <scope>NUCLEOTIDE SEQUENCE [LARGE SCALE GENOMIC DNA]</scope>
    <source>
        <strain evidence="2 3">DSM 21074</strain>
    </source>
</reference>
<organism evidence="2 3">
    <name type="scientific">Hymenobacter daecheongensis DSM 21074</name>
    <dbReference type="NCBI Taxonomy" id="1121955"/>
    <lineage>
        <taxon>Bacteria</taxon>
        <taxon>Pseudomonadati</taxon>
        <taxon>Bacteroidota</taxon>
        <taxon>Cytophagia</taxon>
        <taxon>Cytophagales</taxon>
        <taxon>Hymenobacteraceae</taxon>
        <taxon>Hymenobacter</taxon>
    </lineage>
</organism>
<dbReference type="SUPFAM" id="SSF51126">
    <property type="entry name" value="Pectin lyase-like"/>
    <property type="match status" value="1"/>
</dbReference>
<keyword evidence="3" id="KW-1185">Reference proteome</keyword>
<sequence>MKNLFCSLLALLLMGATALTTQAQTTRRCNNSGITGANIYTTLQAAHDAASNGDFIYLEPTDLTYGNLNCTKRLTIIGSGYFLDQNPGLQLTDKESITGVVTFNTGSASSRIMGCYINSTLSVVANDVIVERNRISTTYIGYNGQTGATATISNTIIRHNYFEASLNIYPSSPNTVSNVNISNNIIIGGLGSSGQYTGMSDIIIAHNVIGNLAGNSFSGINLDNAVIKNNIMTYTSTGANFNPRNNSYSYNISGNAAFGTANGNQQNISPSAMFVGGTASTDGAFQLKAAPNPAIGTGDNGASLGAFGGPNPYRIAGIPSVPTIYQFNQSVSGNTLNATISTRSNN</sequence>
<dbReference type="STRING" id="1121955.SAMN02745146_2385"/>
<evidence type="ECO:0008006" key="4">
    <source>
        <dbReference type="Google" id="ProtNLM"/>
    </source>
</evidence>
<dbReference type="EMBL" id="FQYN01000004">
    <property type="protein sequence ID" value="SHJ13259.1"/>
    <property type="molecule type" value="Genomic_DNA"/>
</dbReference>
<dbReference type="OrthoDB" id="669576at2"/>
<name>A0A1M6GTP8_9BACT</name>
<evidence type="ECO:0000256" key="1">
    <source>
        <dbReference type="SAM" id="SignalP"/>
    </source>
</evidence>
<dbReference type="InterPro" id="IPR011050">
    <property type="entry name" value="Pectin_lyase_fold/virulence"/>
</dbReference>
<dbReference type="RefSeq" id="WP_073109393.1">
    <property type="nucleotide sequence ID" value="NZ_FQYN01000004.1"/>
</dbReference>
<keyword evidence="1" id="KW-0732">Signal</keyword>
<gene>
    <name evidence="2" type="ORF">SAMN02745146_2385</name>
</gene>
<feature type="chain" id="PRO_5012206597" description="Right handed beta helix region" evidence="1">
    <location>
        <begin position="24"/>
        <end position="346"/>
    </location>
</feature>
<dbReference type="AlphaFoldDB" id="A0A1M6GTP8"/>
<accession>A0A1M6GTP8</accession>
<proteinExistence type="predicted"/>
<dbReference type="Proteomes" id="UP000184418">
    <property type="component" value="Unassembled WGS sequence"/>
</dbReference>
<evidence type="ECO:0000313" key="2">
    <source>
        <dbReference type="EMBL" id="SHJ13259.1"/>
    </source>
</evidence>